<sequence>MFKSIFENSRLIGGEILELKDSKGGSIASFNSTIPTEYKTLKEIERLNGSKGKIVIKIAEIFDKNSSYPEWKTYKRKCFYLIRTHKKDENKVKVSIVEGAFFETIPEKDLISTMFQNIFNKHAKEYPIPDKVKENASQVFQYLTDHSLISFSQDIPKASIKPRLRIMAEAKNEGNPHWEKYNIPSKTLNLIIKADNESKTVRNIIEERELPIEIFTIAHQNDGEFLVFSYKVR</sequence>
<evidence type="ECO:0000313" key="1">
    <source>
        <dbReference type="EMBL" id="ALM76179.1"/>
    </source>
</evidence>
<organism evidence="1 2">
    <name type="scientific">Thermococcus barophilus</name>
    <dbReference type="NCBI Taxonomy" id="55802"/>
    <lineage>
        <taxon>Archaea</taxon>
        <taxon>Methanobacteriati</taxon>
        <taxon>Methanobacteriota</taxon>
        <taxon>Thermococci</taxon>
        <taxon>Thermococcales</taxon>
        <taxon>Thermococcaceae</taxon>
        <taxon>Thermococcus</taxon>
    </lineage>
</organism>
<evidence type="ECO:0000313" key="2">
    <source>
        <dbReference type="Proteomes" id="UP000066042"/>
    </source>
</evidence>
<proteinExistence type="predicted"/>
<dbReference type="EMBL" id="CP013050">
    <property type="protein sequence ID" value="ALM76179.1"/>
    <property type="molecule type" value="Genomic_DNA"/>
</dbReference>
<dbReference type="AlphaFoldDB" id="A0A0S1XEM0"/>
<reference evidence="1 2" key="1">
    <citation type="journal article" date="2016" name="Genome Announc.">
        <title>Complete genome sequence of the hyperthermophilic and piezophilic archaeon Thermococcus barophilus Ch5, capable of growth at the expense of hydrogenogenesis from carbon monoxide and formate.</title>
        <authorList>
            <person name="Oger P."/>
            <person name="Sokolova T.G."/>
            <person name="Kozhevnikova D.A."/>
            <person name="Taranov E.A."/>
            <person name="Vannier P."/>
            <person name="Lee H.S."/>
            <person name="Kwon K.K."/>
            <person name="Kang S.G."/>
            <person name="Lee J.H."/>
            <person name="Bonch-Osmolovskaya E.A."/>
            <person name="Lebedinsky A.V."/>
        </authorList>
    </citation>
    <scope>NUCLEOTIDE SEQUENCE [LARGE SCALE GENOMIC DNA]</scope>
    <source>
        <strain evidence="2">Ch5</strain>
    </source>
</reference>
<accession>A0A0S1XEM0</accession>
<name>A0A0S1XEM0_THEBA</name>
<protein>
    <submittedName>
        <fullName evidence="1">Uncharacterized protein</fullName>
    </submittedName>
</protein>
<gene>
    <name evidence="1" type="ORF">TBCH5v1_2283</name>
</gene>
<dbReference type="STRING" id="55802.TBCH5v1_2283"/>
<dbReference type="Proteomes" id="UP000066042">
    <property type="component" value="Chromosome"/>
</dbReference>
<dbReference type="PATRIC" id="fig|55802.8.peg.2263"/>